<accession>A0ABU9IUP5</accession>
<organism evidence="2 3">
    <name type="scientific">Flavobacterium calami</name>
    <dbReference type="NCBI Taxonomy" id="3139144"/>
    <lineage>
        <taxon>Bacteria</taxon>
        <taxon>Pseudomonadati</taxon>
        <taxon>Bacteroidota</taxon>
        <taxon>Flavobacteriia</taxon>
        <taxon>Flavobacteriales</taxon>
        <taxon>Flavobacteriaceae</taxon>
        <taxon>Flavobacterium</taxon>
    </lineage>
</organism>
<sequence length="261" mass="30121">MRTITLLMALVLFANCKAQVENKTVTTTLNNNIMERPVITAEFEKLNLEDYKDGLIIEELTSDIAPYIGVKFKIYSYKKISNEFSFILRGTLIGGDGFSSSFTAKDSYYSIGKSYYTNLNISRKCIVSSLPSAKILIGKEYFFDKEGKLERTVDHDQGWDFSYEKVIEYILARKSPLVREDIYYGAEITQEGKEKKYWQLILDTQKTTNKSTWEIIKLDAMTGEILYQIELEGDRIWHADLGYNNQKPIERIIVADKTLKN</sequence>
<name>A0ABU9IUP5_9FLAO</name>
<proteinExistence type="predicted"/>
<comment type="caution">
    <text evidence="2">The sequence shown here is derived from an EMBL/GenBank/DDBJ whole genome shotgun (WGS) entry which is preliminary data.</text>
</comment>
<reference evidence="2 3" key="1">
    <citation type="submission" date="2024-04" db="EMBL/GenBank/DDBJ databases">
        <title>Flavobacterium sp. DGU38 16S ribosomal RNA gene Genome sequencing and assembly.</title>
        <authorList>
            <person name="Park S."/>
        </authorList>
    </citation>
    <scope>NUCLEOTIDE SEQUENCE [LARGE SCALE GENOMIC DNA]</scope>
    <source>
        <strain evidence="2 3">DGU38</strain>
    </source>
</reference>
<evidence type="ECO:0000313" key="3">
    <source>
        <dbReference type="Proteomes" id="UP001485226"/>
    </source>
</evidence>
<evidence type="ECO:0000256" key="1">
    <source>
        <dbReference type="SAM" id="SignalP"/>
    </source>
</evidence>
<feature type="signal peptide" evidence="1">
    <location>
        <begin position="1"/>
        <end position="18"/>
    </location>
</feature>
<protein>
    <submittedName>
        <fullName evidence="2">Uncharacterized protein</fullName>
    </submittedName>
</protein>
<gene>
    <name evidence="2" type="ORF">AAEO57_20550</name>
</gene>
<evidence type="ECO:0000313" key="2">
    <source>
        <dbReference type="EMBL" id="MEL1256188.1"/>
    </source>
</evidence>
<dbReference type="EMBL" id="JBBYHS010000033">
    <property type="protein sequence ID" value="MEL1256188.1"/>
    <property type="molecule type" value="Genomic_DNA"/>
</dbReference>
<dbReference type="Proteomes" id="UP001485226">
    <property type="component" value="Unassembled WGS sequence"/>
</dbReference>
<keyword evidence="1" id="KW-0732">Signal</keyword>
<feature type="chain" id="PRO_5045452831" evidence="1">
    <location>
        <begin position="19"/>
        <end position="261"/>
    </location>
</feature>
<keyword evidence="3" id="KW-1185">Reference proteome</keyword>
<dbReference type="RefSeq" id="WP_341694902.1">
    <property type="nucleotide sequence ID" value="NZ_JBBYHS010000033.1"/>
</dbReference>